<dbReference type="Proteomes" id="UP000305401">
    <property type="component" value="Unassembled WGS sequence"/>
</dbReference>
<organism evidence="1 2">
    <name type="scientific">Muribaculum caecicola</name>
    <dbReference type="NCBI Taxonomy" id="3038144"/>
    <lineage>
        <taxon>Bacteria</taxon>
        <taxon>Pseudomonadati</taxon>
        <taxon>Bacteroidota</taxon>
        <taxon>Bacteroidia</taxon>
        <taxon>Bacteroidales</taxon>
        <taxon>Muribaculaceae</taxon>
        <taxon>Muribaculum</taxon>
    </lineage>
</organism>
<keyword evidence="2" id="KW-1185">Reference proteome</keyword>
<name>A0AC61S3W1_9BACT</name>
<gene>
    <name evidence="1" type="ORF">E5990_09740</name>
</gene>
<reference evidence="1" key="1">
    <citation type="submission" date="2019-04" db="EMBL/GenBank/DDBJ databases">
        <title>Microbes associate with the intestines of laboratory mice.</title>
        <authorList>
            <person name="Navarre W."/>
            <person name="Wong E."/>
            <person name="Huang K.C."/>
            <person name="Tropini C."/>
            <person name="Ng K."/>
            <person name="Yu B."/>
        </authorList>
    </citation>
    <scope>NUCLEOTIDE SEQUENCE</scope>
    <source>
        <strain evidence="1">NM86_A22</strain>
    </source>
</reference>
<evidence type="ECO:0000313" key="1">
    <source>
        <dbReference type="EMBL" id="THG44317.1"/>
    </source>
</evidence>
<dbReference type="EMBL" id="SSTG01000162">
    <property type="protein sequence ID" value="THG44317.1"/>
    <property type="molecule type" value="Genomic_DNA"/>
</dbReference>
<accession>A0AC61S3W1</accession>
<evidence type="ECO:0000313" key="2">
    <source>
        <dbReference type="Proteomes" id="UP000305401"/>
    </source>
</evidence>
<protein>
    <submittedName>
        <fullName evidence="1">Serine/threonine-protein phosphatase</fullName>
    </submittedName>
</protein>
<comment type="caution">
    <text evidence="1">The sequence shown here is derived from an EMBL/GenBank/DDBJ whole genome shotgun (WGS) entry which is preliminary data.</text>
</comment>
<feature type="non-terminal residue" evidence="1">
    <location>
        <position position="1"/>
    </location>
</feature>
<sequence>GVGGEACGEIASRIVADTLGKYITKFTNDGCDLTKERFGHALNEAAKALNESVDDGSPHMSTTITALHFNNSNVIVAHMGDSRIYQVRPGIGIIYRSNDHSLVNSLVHSGNITPQEAINHPKSNYITRCMSPLQPGAYPTPADVLTITDIEPGDCFVLCTDGVLHCINDEQLAEILSQPDATDKEACSLIAGLSANSSDNNTAIMVRVKSIPEQLETIEINSGQGTSAIDSRDPAESCTTTIISPESQADTITEIAPEQEIPQRKGLFGWLKNMF</sequence>
<proteinExistence type="predicted"/>